<dbReference type="InterPro" id="IPR010065">
    <property type="entry name" value="AA_ABC_transptr_permease_3TM"/>
</dbReference>
<keyword evidence="9 10" id="KW-0472">Membrane</keyword>
<evidence type="ECO:0000256" key="8">
    <source>
        <dbReference type="ARBA" id="ARBA00022989"/>
    </source>
</evidence>
<evidence type="ECO:0000256" key="7">
    <source>
        <dbReference type="ARBA" id="ARBA00022970"/>
    </source>
</evidence>
<feature type="domain" description="ABC transmembrane type-1" evidence="11">
    <location>
        <begin position="75"/>
        <end position="262"/>
    </location>
</feature>
<evidence type="ECO:0000256" key="5">
    <source>
        <dbReference type="ARBA" id="ARBA00022475"/>
    </source>
</evidence>
<dbReference type="Gene3D" id="1.10.3720.10">
    <property type="entry name" value="MetI-like"/>
    <property type="match status" value="1"/>
</dbReference>
<reference evidence="12 13" key="1">
    <citation type="submission" date="2022-01" db="EMBL/GenBank/DDBJ databases">
        <title>Desulfofustis limnae sp. nov., a novel mesophilic sulfate-reducing bacterium isolated from marsh soil.</title>
        <authorList>
            <person name="Watanabe M."/>
            <person name="Takahashi A."/>
            <person name="Kojima H."/>
            <person name="Fukui M."/>
        </authorList>
    </citation>
    <scope>NUCLEOTIDE SEQUENCE [LARGE SCALE GENOMIC DNA]</scope>
    <source>
        <strain evidence="12 13">PPLL</strain>
    </source>
</reference>
<proteinExistence type="inferred from homology"/>
<dbReference type="InterPro" id="IPR000515">
    <property type="entry name" value="MetI-like"/>
</dbReference>
<comment type="function">
    <text evidence="1">Part of the binding-protein-dependent transport system for glutamine; probably responsible for the translocation of the substrate across the membrane.</text>
</comment>
<dbReference type="PANTHER" id="PTHR30614">
    <property type="entry name" value="MEMBRANE COMPONENT OF AMINO ACID ABC TRANSPORTER"/>
    <property type="match status" value="1"/>
</dbReference>
<organism evidence="12 13">
    <name type="scientific">Desulfofustis limnaeus</name>
    <dbReference type="NCBI Taxonomy" id="2740163"/>
    <lineage>
        <taxon>Bacteria</taxon>
        <taxon>Pseudomonadati</taxon>
        <taxon>Thermodesulfobacteriota</taxon>
        <taxon>Desulfobulbia</taxon>
        <taxon>Desulfobulbales</taxon>
        <taxon>Desulfocapsaceae</taxon>
        <taxon>Desulfofustis</taxon>
    </lineage>
</organism>
<evidence type="ECO:0000256" key="1">
    <source>
        <dbReference type="ARBA" id="ARBA00003159"/>
    </source>
</evidence>
<keyword evidence="4 10" id="KW-0813">Transport</keyword>
<feature type="transmembrane region" description="Helical" evidence="10">
    <location>
        <begin position="21"/>
        <end position="39"/>
    </location>
</feature>
<evidence type="ECO:0000256" key="2">
    <source>
        <dbReference type="ARBA" id="ARBA00004429"/>
    </source>
</evidence>
<comment type="similarity">
    <text evidence="3">Belongs to the binding-protein-dependent transport system permease family. HisMQ subfamily.</text>
</comment>
<evidence type="ECO:0000256" key="10">
    <source>
        <dbReference type="RuleBase" id="RU363032"/>
    </source>
</evidence>
<dbReference type="NCBIfam" id="TIGR01726">
    <property type="entry name" value="HEQRo_perm_3TM"/>
    <property type="match status" value="1"/>
</dbReference>
<keyword evidence="7" id="KW-0029">Amino-acid transport</keyword>
<gene>
    <name evidence="12" type="ORF">DPPLL_33680</name>
</gene>
<feature type="transmembrane region" description="Helical" evidence="10">
    <location>
        <begin position="243"/>
        <end position="265"/>
    </location>
</feature>
<feature type="transmembrane region" description="Helical" evidence="10">
    <location>
        <begin position="71"/>
        <end position="101"/>
    </location>
</feature>
<dbReference type="RefSeq" id="WP_284152331.1">
    <property type="nucleotide sequence ID" value="NZ_AP025516.1"/>
</dbReference>
<keyword evidence="6 10" id="KW-0812">Transmembrane</keyword>
<dbReference type="Pfam" id="PF00528">
    <property type="entry name" value="BPD_transp_1"/>
    <property type="match status" value="1"/>
</dbReference>
<feature type="transmembrane region" description="Helical" evidence="10">
    <location>
        <begin position="113"/>
        <end position="134"/>
    </location>
</feature>
<dbReference type="Proteomes" id="UP000830055">
    <property type="component" value="Chromosome"/>
</dbReference>
<sequence>MTEAPPARRLRPAFFLLREPVIDSARFLLLLLLLGWFFSRSLDSLGYHWQWHRVKPFLFTLVDGKLIPGPLLYGLAVTLKISAVSLVCAFVIGMAVALLRLSSSPVSRLIARVYLEIIRNTPLLIQIFFIYFVLGPVLGLDRFPAAVLALSLFEGAYASEIFRSGILSVDRGQLEAAASIGLKTRQIYRYIVLPQAIRTVTPPLTSQAISLIKDSALVSTIAIYDLTMQAQALISETFLTFEIWFTVAILYLVITISLSFLVAYLESRFKLN</sequence>
<evidence type="ECO:0000313" key="12">
    <source>
        <dbReference type="EMBL" id="BDD89003.1"/>
    </source>
</evidence>
<dbReference type="SUPFAM" id="SSF161098">
    <property type="entry name" value="MetI-like"/>
    <property type="match status" value="1"/>
</dbReference>
<dbReference type="CDD" id="cd06261">
    <property type="entry name" value="TM_PBP2"/>
    <property type="match status" value="1"/>
</dbReference>
<accession>A0ABM7WDE7</accession>
<evidence type="ECO:0000256" key="9">
    <source>
        <dbReference type="ARBA" id="ARBA00023136"/>
    </source>
</evidence>
<evidence type="ECO:0000256" key="4">
    <source>
        <dbReference type="ARBA" id="ARBA00022448"/>
    </source>
</evidence>
<dbReference type="EMBL" id="AP025516">
    <property type="protein sequence ID" value="BDD89003.1"/>
    <property type="molecule type" value="Genomic_DNA"/>
</dbReference>
<keyword evidence="5" id="KW-1003">Cell membrane</keyword>
<keyword evidence="8 10" id="KW-1133">Transmembrane helix</keyword>
<name>A0ABM7WDE7_9BACT</name>
<comment type="subcellular location">
    <subcellularLocation>
        <location evidence="2">Cell inner membrane</location>
        <topology evidence="2">Multi-pass membrane protein</topology>
    </subcellularLocation>
    <subcellularLocation>
        <location evidence="10">Cell membrane</location>
        <topology evidence="10">Multi-pass membrane protein</topology>
    </subcellularLocation>
</comment>
<dbReference type="InterPro" id="IPR035906">
    <property type="entry name" value="MetI-like_sf"/>
</dbReference>
<protein>
    <submittedName>
        <fullName evidence="12">Polar amino acid ABC transporter permease</fullName>
    </submittedName>
</protein>
<dbReference type="PROSITE" id="PS50928">
    <property type="entry name" value="ABC_TM1"/>
    <property type="match status" value="1"/>
</dbReference>
<dbReference type="InterPro" id="IPR043429">
    <property type="entry name" value="ArtM/GltK/GlnP/TcyL/YhdX-like"/>
</dbReference>
<evidence type="ECO:0000259" key="11">
    <source>
        <dbReference type="PROSITE" id="PS50928"/>
    </source>
</evidence>
<keyword evidence="13" id="KW-1185">Reference proteome</keyword>
<evidence type="ECO:0000256" key="6">
    <source>
        <dbReference type="ARBA" id="ARBA00022692"/>
    </source>
</evidence>
<dbReference type="PANTHER" id="PTHR30614:SF20">
    <property type="entry name" value="GLUTAMINE TRANSPORT SYSTEM PERMEASE PROTEIN GLNP"/>
    <property type="match status" value="1"/>
</dbReference>
<evidence type="ECO:0000256" key="3">
    <source>
        <dbReference type="ARBA" id="ARBA00010072"/>
    </source>
</evidence>
<evidence type="ECO:0000313" key="13">
    <source>
        <dbReference type="Proteomes" id="UP000830055"/>
    </source>
</evidence>